<keyword evidence="4" id="KW-1185">Reference proteome</keyword>
<feature type="compositionally biased region" description="Polar residues" evidence="1">
    <location>
        <begin position="37"/>
        <end position="51"/>
    </location>
</feature>
<accession>A0A8T0MVH1</accession>
<gene>
    <name evidence="3" type="ORF">PVAP13_9NG529814</name>
</gene>
<proteinExistence type="predicted"/>
<feature type="transmembrane region" description="Helical" evidence="2">
    <location>
        <begin position="164"/>
        <end position="183"/>
    </location>
</feature>
<organism evidence="3 4">
    <name type="scientific">Panicum virgatum</name>
    <name type="common">Blackwell switchgrass</name>
    <dbReference type="NCBI Taxonomy" id="38727"/>
    <lineage>
        <taxon>Eukaryota</taxon>
        <taxon>Viridiplantae</taxon>
        <taxon>Streptophyta</taxon>
        <taxon>Embryophyta</taxon>
        <taxon>Tracheophyta</taxon>
        <taxon>Spermatophyta</taxon>
        <taxon>Magnoliopsida</taxon>
        <taxon>Liliopsida</taxon>
        <taxon>Poales</taxon>
        <taxon>Poaceae</taxon>
        <taxon>PACMAD clade</taxon>
        <taxon>Panicoideae</taxon>
        <taxon>Panicodae</taxon>
        <taxon>Paniceae</taxon>
        <taxon>Panicinae</taxon>
        <taxon>Panicum</taxon>
        <taxon>Panicum sect. Hiantes</taxon>
    </lineage>
</organism>
<protein>
    <submittedName>
        <fullName evidence="3">Uncharacterized protein</fullName>
    </submittedName>
</protein>
<dbReference type="Proteomes" id="UP000823388">
    <property type="component" value="Chromosome 9N"/>
</dbReference>
<evidence type="ECO:0000256" key="1">
    <source>
        <dbReference type="SAM" id="MobiDB-lite"/>
    </source>
</evidence>
<evidence type="ECO:0000313" key="4">
    <source>
        <dbReference type="Proteomes" id="UP000823388"/>
    </source>
</evidence>
<keyword evidence="2" id="KW-0812">Transmembrane</keyword>
<evidence type="ECO:0000313" key="3">
    <source>
        <dbReference type="EMBL" id="KAG2540112.1"/>
    </source>
</evidence>
<keyword evidence="2" id="KW-0472">Membrane</keyword>
<reference evidence="3" key="1">
    <citation type="submission" date="2020-05" db="EMBL/GenBank/DDBJ databases">
        <title>WGS assembly of Panicum virgatum.</title>
        <authorList>
            <person name="Lovell J.T."/>
            <person name="Jenkins J."/>
            <person name="Shu S."/>
            <person name="Juenger T.E."/>
            <person name="Schmutz J."/>
        </authorList>
    </citation>
    <scope>NUCLEOTIDE SEQUENCE</scope>
    <source>
        <strain evidence="3">AP13</strain>
    </source>
</reference>
<dbReference type="EMBL" id="CM029054">
    <property type="protein sequence ID" value="KAG2540112.1"/>
    <property type="molecule type" value="Genomic_DNA"/>
</dbReference>
<comment type="caution">
    <text evidence="3">The sequence shown here is derived from an EMBL/GenBank/DDBJ whole genome shotgun (WGS) entry which is preliminary data.</text>
</comment>
<name>A0A8T0MVH1_PANVG</name>
<sequence>MAPALSHTQLMRKDLITRLHQCCATRAPSEIAFCSSPPSAFTPSSRASPSESLRRRLTRGRRCGPSACTRSSRRSPWASRCSGCSRTARSSPASPTPSRSPSRAPSASASASSSIDSTTQGRVADWIFAVSMGLATGIFVYVSINHLLSKGYKPQRPVAVDTPVGRWLAVVLGVAVIAVVMIWDT</sequence>
<feature type="transmembrane region" description="Helical" evidence="2">
    <location>
        <begin position="123"/>
        <end position="144"/>
    </location>
</feature>
<evidence type="ECO:0000256" key="2">
    <source>
        <dbReference type="SAM" id="Phobius"/>
    </source>
</evidence>
<feature type="compositionally biased region" description="Low complexity" evidence="1">
    <location>
        <begin position="85"/>
        <end position="114"/>
    </location>
</feature>
<dbReference type="AlphaFoldDB" id="A0A8T0MVH1"/>
<keyword evidence="2" id="KW-1133">Transmembrane helix</keyword>
<feature type="region of interest" description="Disordered" evidence="1">
    <location>
        <begin position="37"/>
        <end position="114"/>
    </location>
</feature>